<keyword evidence="4" id="KW-0413">Isomerase</keyword>
<dbReference type="CDD" id="cd01597">
    <property type="entry name" value="pCLME"/>
    <property type="match status" value="1"/>
</dbReference>
<dbReference type="SMART" id="SM00998">
    <property type="entry name" value="ADSL_C"/>
    <property type="match status" value="1"/>
</dbReference>
<dbReference type="InterPro" id="IPR000362">
    <property type="entry name" value="Fumarate_lyase_fam"/>
</dbReference>
<evidence type="ECO:0000313" key="5">
    <source>
        <dbReference type="Proteomes" id="UP000007953"/>
    </source>
</evidence>
<dbReference type="PATRIC" id="fig|1031711.3.peg.1155"/>
<evidence type="ECO:0000313" key="4">
    <source>
        <dbReference type="EMBL" id="AEG68479.1"/>
    </source>
</evidence>
<evidence type="ECO:0000256" key="2">
    <source>
        <dbReference type="NCBIfam" id="TIGR02426"/>
    </source>
</evidence>
<proteinExistence type="inferred from homology"/>
<dbReference type="InterPro" id="IPR012789">
    <property type="entry name" value="Protocat_PcaB-like"/>
</dbReference>
<dbReference type="AlphaFoldDB" id="F6FZW7"/>
<dbReference type="KEGG" id="rsn:RSPO_c01178"/>
<dbReference type="GO" id="GO:0019619">
    <property type="term" value="P:3,4-dihydroxybenzoate catabolic process"/>
    <property type="evidence" value="ECO:0007669"/>
    <property type="project" value="InterPro"/>
</dbReference>
<dbReference type="HOGENOM" id="CLU_030949_3_3_4"/>
<dbReference type="PROSITE" id="PS00163">
    <property type="entry name" value="FUMARATE_LYASES"/>
    <property type="match status" value="1"/>
</dbReference>
<reference evidence="4 5" key="1">
    <citation type="journal article" date="2011" name="J. Bacteriol.">
        <title>Complete genome sequence of the plant pathogen Ralstonia solanacearum strain Po82.</title>
        <authorList>
            <person name="Xu J."/>
            <person name="Zheng H.J."/>
            <person name="Liu L."/>
            <person name="Pan Z.C."/>
            <person name="Prior P."/>
            <person name="Tang B."/>
            <person name="Xu J.S."/>
            <person name="Zhang H."/>
            <person name="Tian Q."/>
            <person name="Zhang L.Q."/>
            <person name="Feng J."/>
        </authorList>
    </citation>
    <scope>NUCLEOTIDE SEQUENCE [LARGE SCALE GENOMIC DNA]</scope>
    <source>
        <strain evidence="4 5">Po82</strain>
    </source>
</reference>
<dbReference type="EMBL" id="CP002819">
    <property type="protein sequence ID" value="AEG68479.1"/>
    <property type="molecule type" value="Genomic_DNA"/>
</dbReference>
<gene>
    <name evidence="4" type="primary">pcaB</name>
    <name evidence="4" type="ordered locus">RSPO_c01178</name>
</gene>
<feature type="domain" description="Adenylosuccinate lyase C-terminal" evidence="3">
    <location>
        <begin position="368"/>
        <end position="450"/>
    </location>
</feature>
<dbReference type="PRINTS" id="PR00145">
    <property type="entry name" value="ARGSUCLYASE"/>
</dbReference>
<dbReference type="InterPro" id="IPR019468">
    <property type="entry name" value="AdenyloSucc_lyase_C"/>
</dbReference>
<accession>F6FZW7</accession>
<dbReference type="Gene3D" id="1.10.40.30">
    <property type="entry name" value="Fumarase/aspartase (C-terminal domain)"/>
    <property type="match status" value="1"/>
</dbReference>
<dbReference type="InterPro" id="IPR020557">
    <property type="entry name" value="Fumarate_lyase_CS"/>
</dbReference>
<dbReference type="GO" id="GO:0016829">
    <property type="term" value="F:lyase activity"/>
    <property type="evidence" value="ECO:0007669"/>
    <property type="project" value="UniProtKB-ARBA"/>
</dbReference>
<dbReference type="InterPro" id="IPR008948">
    <property type="entry name" value="L-Aspartase-like"/>
</dbReference>
<dbReference type="PRINTS" id="PR00149">
    <property type="entry name" value="FUMRATELYASE"/>
</dbReference>
<dbReference type="PANTHER" id="PTHR43172">
    <property type="entry name" value="ADENYLOSUCCINATE LYASE"/>
    <property type="match status" value="1"/>
</dbReference>
<dbReference type="InterPro" id="IPR024083">
    <property type="entry name" value="Fumarase/histidase_N"/>
</dbReference>
<dbReference type="NCBIfam" id="TIGR02426">
    <property type="entry name" value="protocat_pcaB"/>
    <property type="match status" value="1"/>
</dbReference>
<sequence length="458" mass="47650">MSPAAMTTGLLDRAFSTPAMLAVWSDAATVRAMLDVEAALAQAEGEAGVIPAQAVAPIRAVCATATPDLDALGTAAAGAGNLAIPLVKQLTAAVARYDEHAARYVHWGATSQDIIDTGLMLQWRQAAALLDADLRQLADALAALARTHRATPMVARTWLQQALPTTFGRKAAGWLAAVHRAQDRFAALRAHVPALQFGGAAGTLASLGAHGRAVAQALAQALDLPLPAASWHGEQDRMADIGAALALLTGTLGHLARDLSLMMQTEVGEVAEPAGAGKGGSSTMPHKRNPVGCATVLAAATRMPGLAATLLAALPQEHERALGGWQAQWATLREMACLAAGALDRMRDLIAGLDVDPARMRANLDLTHGLILGEAVMLALGADLGRLQAHHVVEAASRRAVEQGRTLRDVLAEDADVVRTWGDAASQRLDALLDPAGYLGDAAAAVDRVLAEHDRRRA</sequence>
<dbReference type="Gene3D" id="1.20.200.10">
    <property type="entry name" value="Fumarase/aspartase (Central domain)"/>
    <property type="match status" value="1"/>
</dbReference>
<organism evidence="4 5">
    <name type="scientific">Ralstonia solanacearum (strain Po82)</name>
    <dbReference type="NCBI Taxonomy" id="1031711"/>
    <lineage>
        <taxon>Bacteria</taxon>
        <taxon>Pseudomonadati</taxon>
        <taxon>Pseudomonadota</taxon>
        <taxon>Betaproteobacteria</taxon>
        <taxon>Burkholderiales</taxon>
        <taxon>Burkholderiaceae</taxon>
        <taxon>Ralstonia</taxon>
        <taxon>Ralstonia solanacearum species complex</taxon>
    </lineage>
</organism>
<dbReference type="EC" id="5.5.1.2" evidence="2"/>
<dbReference type="eggNOG" id="COG0015">
    <property type="taxonomic scope" value="Bacteria"/>
</dbReference>
<comment type="similarity">
    <text evidence="1">Belongs to the class-II fumarase/aspartase family.</text>
</comment>
<dbReference type="Pfam" id="PF10397">
    <property type="entry name" value="ADSL_C"/>
    <property type="match status" value="1"/>
</dbReference>
<evidence type="ECO:0000256" key="1">
    <source>
        <dbReference type="ARBA" id="ARBA00034772"/>
    </source>
</evidence>
<evidence type="ECO:0000259" key="3">
    <source>
        <dbReference type="SMART" id="SM00998"/>
    </source>
</evidence>
<dbReference type="Pfam" id="PF00206">
    <property type="entry name" value="Lyase_1"/>
    <property type="match status" value="1"/>
</dbReference>
<dbReference type="NCBIfam" id="NF006554">
    <property type="entry name" value="PRK09053.1"/>
    <property type="match status" value="1"/>
</dbReference>
<dbReference type="PANTHER" id="PTHR43172:SF2">
    <property type="entry name" value="ADENYLOSUCCINATE LYASE C-TERMINAL DOMAIN-CONTAINING PROTEIN"/>
    <property type="match status" value="1"/>
</dbReference>
<dbReference type="Proteomes" id="UP000007953">
    <property type="component" value="Chromosome"/>
</dbReference>
<dbReference type="GO" id="GO:0047472">
    <property type="term" value="F:3-carboxy-cis,cis-muconate cycloisomerase activity"/>
    <property type="evidence" value="ECO:0007669"/>
    <property type="project" value="UniProtKB-UniRule"/>
</dbReference>
<dbReference type="SUPFAM" id="SSF48557">
    <property type="entry name" value="L-aspartase-like"/>
    <property type="match status" value="1"/>
</dbReference>
<dbReference type="Gene3D" id="1.10.275.10">
    <property type="entry name" value="Fumarase/aspartase (N-terminal domain)"/>
    <property type="match status" value="1"/>
</dbReference>
<name>F6FZW7_RALS8</name>
<protein>
    <recommendedName>
        <fullName evidence="2">3-carboxy-cis,cis-muconate cycloisomerase</fullName>
        <ecNumber evidence="2">5.5.1.2</ecNumber>
    </recommendedName>
</protein>
<dbReference type="InterPro" id="IPR022761">
    <property type="entry name" value="Fumarate_lyase_N"/>
</dbReference>